<dbReference type="PIRSF" id="PIRSF002741">
    <property type="entry name" value="MppA"/>
    <property type="match status" value="1"/>
</dbReference>
<evidence type="ECO:0000313" key="2">
    <source>
        <dbReference type="EMBL" id="RWR21964.1"/>
    </source>
</evidence>
<comment type="caution">
    <text evidence="2">The sequence shown here is derived from an EMBL/GenBank/DDBJ whole genome shotgun (WGS) entry which is preliminary data.</text>
</comment>
<dbReference type="Proteomes" id="UP000285970">
    <property type="component" value="Unassembled WGS sequence"/>
</dbReference>
<dbReference type="Pfam" id="PF00496">
    <property type="entry name" value="SBP_bac_5"/>
    <property type="match status" value="1"/>
</dbReference>
<dbReference type="GO" id="GO:0043190">
    <property type="term" value="C:ATP-binding cassette (ABC) transporter complex"/>
    <property type="evidence" value="ECO:0007669"/>
    <property type="project" value="InterPro"/>
</dbReference>
<gene>
    <name evidence="2" type="ORF">D8Y23_02935</name>
</gene>
<dbReference type="AlphaFoldDB" id="A0A3S3LBY8"/>
<reference evidence="2 3" key="1">
    <citation type="journal article" date="2018" name="Front. Microbiol.">
        <title>Novel Insights Into Bacterial Dimethylsulfoniopropionate Catabolism in the East China Sea.</title>
        <authorList>
            <person name="Liu J."/>
            <person name="Liu J."/>
            <person name="Zhang S.H."/>
            <person name="Liang J."/>
            <person name="Lin H."/>
            <person name="Song D."/>
            <person name="Yang G.P."/>
            <person name="Todd J.D."/>
            <person name="Zhang X.H."/>
        </authorList>
    </citation>
    <scope>NUCLEOTIDE SEQUENCE [LARGE SCALE GENOMIC DNA]</scope>
    <source>
        <strain evidence="2 3">ZYFD042</strain>
    </source>
</reference>
<dbReference type="SUPFAM" id="SSF53850">
    <property type="entry name" value="Periplasmic binding protein-like II"/>
    <property type="match status" value="1"/>
</dbReference>
<name>A0A3S3LBY8_9MICO</name>
<feature type="domain" description="Solute-binding protein family 5" evidence="1">
    <location>
        <begin position="96"/>
        <end position="435"/>
    </location>
</feature>
<dbReference type="InterPro" id="IPR030678">
    <property type="entry name" value="Peptide/Ni-bd"/>
</dbReference>
<dbReference type="GO" id="GO:0042597">
    <property type="term" value="C:periplasmic space"/>
    <property type="evidence" value="ECO:0007669"/>
    <property type="project" value="UniProtKB-ARBA"/>
</dbReference>
<sequence length="538" mass="56243">MRPHALPEPMGEPLMTRTRMLAGVALAAAAALTVTGCAASTAPEASGAPATDTINTEIWYAPATFDPAKASATSDAYIARLGFDTLLRQGDSEPLTGGLATEWDVASASDYTFTIRDGATCADGTAITPSVVAASFEYLVGLEDSGAKTWKAQAFGQGAPTFVADDAAGTVQITLSQPYSQMLSGLTRPGTGIICPAGIADPEGLAAGTVAGAFSGPYTLAESVAGKSATYTLRDDYDAWPAWTTVEGEPAKTINLTVQSDLNTSANLLEAGGVDIARFYDSNYTRFEGVDGFSDVTFSSSAYNLVFNQDPASGSVFAGDKALRTAVTQAIDPEAFNQASLDGLGEAQYTVNSANYSCALEEPSLLGSYDPAAAAPVLAGKTIRLLIMSNWDPAADYLAESLRAAGATVEVSAPDPADWSKQMRTQPETWDLAVAAENAEAGLIHLSIARYLGPTYAEGGTNVAYTDNPEGLAAYEAGMTATDQATQCAEFEEAQRTILERVDMMPLITDTHRYVSRAGFASYVLSGYWDPSAMRITG</sequence>
<protein>
    <submittedName>
        <fullName evidence="2">ABC transporter substrate-binding protein</fullName>
    </submittedName>
</protein>
<evidence type="ECO:0000259" key="1">
    <source>
        <dbReference type="Pfam" id="PF00496"/>
    </source>
</evidence>
<dbReference type="GO" id="GO:0015833">
    <property type="term" value="P:peptide transport"/>
    <property type="evidence" value="ECO:0007669"/>
    <property type="project" value="TreeGrafter"/>
</dbReference>
<organism evidence="2 3">
    <name type="scientific">Microbacterium enclense</name>
    <dbReference type="NCBI Taxonomy" id="993073"/>
    <lineage>
        <taxon>Bacteria</taxon>
        <taxon>Bacillati</taxon>
        <taxon>Actinomycetota</taxon>
        <taxon>Actinomycetes</taxon>
        <taxon>Micrococcales</taxon>
        <taxon>Microbacteriaceae</taxon>
        <taxon>Microbacterium</taxon>
    </lineage>
</organism>
<dbReference type="InterPro" id="IPR000914">
    <property type="entry name" value="SBP_5_dom"/>
</dbReference>
<proteinExistence type="predicted"/>
<dbReference type="CDD" id="cd00995">
    <property type="entry name" value="PBP2_NikA_DppA_OppA_like"/>
    <property type="match status" value="1"/>
</dbReference>
<dbReference type="PANTHER" id="PTHR30290">
    <property type="entry name" value="PERIPLASMIC BINDING COMPONENT OF ABC TRANSPORTER"/>
    <property type="match status" value="1"/>
</dbReference>
<dbReference type="InterPro" id="IPR039424">
    <property type="entry name" value="SBP_5"/>
</dbReference>
<dbReference type="GO" id="GO:1904680">
    <property type="term" value="F:peptide transmembrane transporter activity"/>
    <property type="evidence" value="ECO:0007669"/>
    <property type="project" value="TreeGrafter"/>
</dbReference>
<dbReference type="Gene3D" id="3.40.190.10">
    <property type="entry name" value="Periplasmic binding protein-like II"/>
    <property type="match status" value="1"/>
</dbReference>
<evidence type="ECO:0000313" key="3">
    <source>
        <dbReference type="Proteomes" id="UP000285970"/>
    </source>
</evidence>
<accession>A0A3S3LBY8</accession>
<dbReference type="Gene3D" id="3.10.105.10">
    <property type="entry name" value="Dipeptide-binding Protein, Domain 3"/>
    <property type="match status" value="1"/>
</dbReference>
<dbReference type="EMBL" id="RBZY01000007">
    <property type="protein sequence ID" value="RWR21964.1"/>
    <property type="molecule type" value="Genomic_DNA"/>
</dbReference>
<dbReference type="OrthoDB" id="9046151at2"/>